<reference evidence="2" key="3">
    <citation type="submission" date="2025-09" db="UniProtKB">
        <authorList>
            <consortium name="Ensembl"/>
        </authorList>
    </citation>
    <scope>IDENTIFICATION</scope>
</reference>
<keyword evidence="3" id="KW-1185">Reference proteome</keyword>
<dbReference type="AlphaFoldDB" id="A0A8C3VF94"/>
<feature type="region of interest" description="Disordered" evidence="1">
    <location>
        <begin position="282"/>
        <end position="301"/>
    </location>
</feature>
<proteinExistence type="predicted"/>
<reference evidence="2" key="1">
    <citation type="submission" date="2020-10" db="EMBL/GenBank/DDBJ databases">
        <title>Catharus ustulatus (Swainson's thrush) genome, bCatUst1, primary haplotype v2.</title>
        <authorList>
            <person name="Delmore K."/>
            <person name="Vafadar M."/>
            <person name="Formenti G."/>
            <person name="Chow W."/>
            <person name="Pelan S."/>
            <person name="Howe K."/>
            <person name="Rhie A."/>
            <person name="Mountcastle J."/>
            <person name="Haase B."/>
            <person name="Fedrigo O."/>
            <person name="Jarvis E.D."/>
        </authorList>
    </citation>
    <scope>NUCLEOTIDE SEQUENCE [LARGE SCALE GENOMIC DNA]</scope>
</reference>
<reference evidence="2" key="2">
    <citation type="submission" date="2025-08" db="UniProtKB">
        <authorList>
            <consortium name="Ensembl"/>
        </authorList>
    </citation>
    <scope>IDENTIFICATION</scope>
</reference>
<evidence type="ECO:0000313" key="2">
    <source>
        <dbReference type="Ensembl" id="ENSCUSP00005027337.1"/>
    </source>
</evidence>
<feature type="compositionally biased region" description="Low complexity" evidence="1">
    <location>
        <begin position="155"/>
        <end position="184"/>
    </location>
</feature>
<feature type="compositionally biased region" description="Low complexity" evidence="1">
    <location>
        <begin position="257"/>
        <end position="274"/>
    </location>
</feature>
<name>A0A8C3VF94_CATUS</name>
<feature type="region of interest" description="Disordered" evidence="1">
    <location>
        <begin position="153"/>
        <end position="275"/>
    </location>
</feature>
<evidence type="ECO:0000313" key="3">
    <source>
        <dbReference type="Proteomes" id="UP000694563"/>
    </source>
</evidence>
<feature type="compositionally biased region" description="Pro residues" evidence="1">
    <location>
        <begin position="231"/>
        <end position="251"/>
    </location>
</feature>
<accession>A0A8C3VF94</accession>
<organism evidence="2 3">
    <name type="scientific">Catharus ustulatus</name>
    <name type="common">Russet-backed thrush</name>
    <name type="synonym">Hylocichla ustulatus</name>
    <dbReference type="NCBI Taxonomy" id="91951"/>
    <lineage>
        <taxon>Eukaryota</taxon>
        <taxon>Metazoa</taxon>
        <taxon>Chordata</taxon>
        <taxon>Craniata</taxon>
        <taxon>Vertebrata</taxon>
        <taxon>Euteleostomi</taxon>
        <taxon>Archelosauria</taxon>
        <taxon>Archosauria</taxon>
        <taxon>Dinosauria</taxon>
        <taxon>Saurischia</taxon>
        <taxon>Theropoda</taxon>
        <taxon>Coelurosauria</taxon>
        <taxon>Aves</taxon>
        <taxon>Neognathae</taxon>
        <taxon>Neoaves</taxon>
        <taxon>Telluraves</taxon>
        <taxon>Australaves</taxon>
        <taxon>Passeriformes</taxon>
        <taxon>Turdidae</taxon>
        <taxon>Catharus</taxon>
    </lineage>
</organism>
<dbReference type="Ensembl" id="ENSCUST00005028288.1">
    <property type="protein sequence ID" value="ENSCUSP00005027337.1"/>
    <property type="gene ID" value="ENSCUSG00005016854.1"/>
</dbReference>
<protein>
    <recommendedName>
        <fullName evidence="4">Protein kinase domain-containing protein</fullName>
    </recommendedName>
</protein>
<dbReference type="Proteomes" id="UP000694563">
    <property type="component" value="Chromosome 13"/>
</dbReference>
<sequence length="313" mass="32958">MYILLSGNPPFYEEADEDDYENHDKNLFRKILAGDYEFDPPYWDDISQAGEPHIVGYLRSWISGNAASDKNIKDGVCAQIEKNFARAKWKVGVGVPCLRVPSQPSPVTHHGAMSLVGLPGMAPHPRLRPLFYVPRRRAGRGAEPCMAPVPPCPPSSLSLSPAAVPSPRDAQRRGAAPWAARPAALVGRGGAPRDTRACAGPQAGPRGRSGGRPGDPLSVPGPPGGTRGPPRVVPGGPPLPPPCPLPGPRFPPRSCMPAGPALPAAAAAAPRPAAVSLANKDPAEDKLRQHQRRLPSLSVGPGVCYACRQHGAE</sequence>
<evidence type="ECO:0008006" key="4">
    <source>
        <dbReference type="Google" id="ProtNLM"/>
    </source>
</evidence>
<evidence type="ECO:0000256" key="1">
    <source>
        <dbReference type="SAM" id="MobiDB-lite"/>
    </source>
</evidence>